<dbReference type="OrthoDB" id="963535at2"/>
<evidence type="ECO:0000256" key="1">
    <source>
        <dbReference type="SAM" id="Phobius"/>
    </source>
</evidence>
<dbReference type="STRING" id="263852.SAMN02745116_01656"/>
<feature type="transmembrane region" description="Helical" evidence="1">
    <location>
        <begin position="6"/>
        <end position="26"/>
    </location>
</feature>
<feature type="transmembrane region" description="Helical" evidence="1">
    <location>
        <begin position="47"/>
        <end position="70"/>
    </location>
</feature>
<evidence type="ECO:0000313" key="3">
    <source>
        <dbReference type="Proteomes" id="UP000190328"/>
    </source>
</evidence>
<keyword evidence="3" id="KW-1185">Reference proteome</keyword>
<gene>
    <name evidence="2" type="ORF">SAMN02745116_01656</name>
</gene>
<keyword evidence="1" id="KW-1133">Transmembrane helix</keyword>
<dbReference type="RefSeq" id="WP_078807589.1">
    <property type="nucleotide sequence ID" value="NZ_FUXI01000018.1"/>
</dbReference>
<accession>A0A1T4P4L1</accession>
<evidence type="ECO:0000313" key="2">
    <source>
        <dbReference type="EMBL" id="SJZ86495.1"/>
    </source>
</evidence>
<dbReference type="AlphaFoldDB" id="A0A1T4P4L1"/>
<dbReference type="Proteomes" id="UP000190328">
    <property type="component" value="Unassembled WGS sequence"/>
</dbReference>
<sequence>MIYLKLFLAGALIANFFPHFIMGVTGQRFPTPFVKNRRSENVLERTSSAMVNMIWSLWNLALAGSVFYFALVNHADEGKLEFWLLSLFLGFVFMGVFAAKVFGMRNEHLHQK</sequence>
<protein>
    <submittedName>
        <fullName evidence="2">Uncharacterized protein</fullName>
    </submittedName>
</protein>
<proteinExistence type="predicted"/>
<reference evidence="2 3" key="1">
    <citation type="submission" date="2017-02" db="EMBL/GenBank/DDBJ databases">
        <authorList>
            <person name="Peterson S.W."/>
        </authorList>
    </citation>
    <scope>NUCLEOTIDE SEQUENCE [LARGE SCALE GENOMIC DNA]</scope>
    <source>
        <strain evidence="2 3">ATCC BAA-1030</strain>
    </source>
</reference>
<dbReference type="EMBL" id="FUXI01000018">
    <property type="protein sequence ID" value="SJZ86495.1"/>
    <property type="molecule type" value="Genomic_DNA"/>
</dbReference>
<keyword evidence="1" id="KW-0812">Transmembrane</keyword>
<organism evidence="2 3">
    <name type="scientific">Pilibacter termitis</name>
    <dbReference type="NCBI Taxonomy" id="263852"/>
    <lineage>
        <taxon>Bacteria</taxon>
        <taxon>Bacillati</taxon>
        <taxon>Bacillota</taxon>
        <taxon>Bacilli</taxon>
        <taxon>Lactobacillales</taxon>
        <taxon>Enterococcaceae</taxon>
        <taxon>Pilibacter</taxon>
    </lineage>
</organism>
<keyword evidence="1" id="KW-0472">Membrane</keyword>
<feature type="transmembrane region" description="Helical" evidence="1">
    <location>
        <begin position="82"/>
        <end position="102"/>
    </location>
</feature>
<name>A0A1T4P4L1_9ENTE</name>